<organism evidence="2 3">
    <name type="scientific">Bradyrhizobium jicamae</name>
    <dbReference type="NCBI Taxonomy" id="280332"/>
    <lineage>
        <taxon>Bacteria</taxon>
        <taxon>Pseudomonadati</taxon>
        <taxon>Pseudomonadota</taxon>
        <taxon>Alphaproteobacteria</taxon>
        <taxon>Hyphomicrobiales</taxon>
        <taxon>Nitrobacteraceae</taxon>
        <taxon>Bradyrhizobium</taxon>
    </lineage>
</organism>
<proteinExistence type="predicted"/>
<sequence length="485" mass="51388">MNRQFLKTLLATSVVVMSSSAFAGQAPGAASAPDIPISHHDRVYAAEQFSNTVSVTDPVDNKLLGVIRLGDPQPGNFSPLYKGQVLVHGMGYSPDHRTIAIVSIGSNSVTFIDTATNAVKHTTYVGRSPHEAFFTPDGKELWVTVRGENYISVIDAQSFKETMRIEVPAGPGMQIFSPDGKYGYICSSFNPETDVVDVADHRIVAKVKQESPFCPNIAATPDGEQVWFTLKDVGRTQVFNAKPPFTLIKTIDTGPITNHVNFAVTAKGTFAYITIGGTSEVKVYRTDDFSEVATIPVGNLPHGVWPSGDGTRIYVGLENADALAAIDTATNKVIANIPIGQAPQAIAYVPGAAPNPDDRANLQSLGVAGQVAHLALAPKNQAKGEKPPTSVSLFDQGLIQVLQASVTGLEPKQRYVLALADHADGHGAVEPLAAFMTNPAGSAIVEATGPIRQIVQGSGKAERRYLVVTAGEPSKLGAVMQVQTP</sequence>
<keyword evidence="1" id="KW-0732">Signal</keyword>
<keyword evidence="3" id="KW-1185">Reference proteome</keyword>
<dbReference type="InterPro" id="IPR051200">
    <property type="entry name" value="Host-pathogen_enzymatic-act"/>
</dbReference>
<evidence type="ECO:0000313" key="3">
    <source>
        <dbReference type="Proteomes" id="UP001315278"/>
    </source>
</evidence>
<dbReference type="NCBIfam" id="TIGR02276">
    <property type="entry name" value="beta_rpt_yvtn"/>
    <property type="match status" value="1"/>
</dbReference>
<feature type="chain" id="PRO_5045167496" evidence="1">
    <location>
        <begin position="24"/>
        <end position="485"/>
    </location>
</feature>
<accession>A0ABS5FG48</accession>
<evidence type="ECO:0000256" key="1">
    <source>
        <dbReference type="SAM" id="SignalP"/>
    </source>
</evidence>
<name>A0ABS5FG48_9BRAD</name>
<protein>
    <submittedName>
        <fullName evidence="2">YncE family protein</fullName>
    </submittedName>
</protein>
<dbReference type="EMBL" id="JAFCJH010000008">
    <property type="protein sequence ID" value="MBR0795767.1"/>
    <property type="molecule type" value="Genomic_DNA"/>
</dbReference>
<evidence type="ECO:0000313" key="2">
    <source>
        <dbReference type="EMBL" id="MBR0795767.1"/>
    </source>
</evidence>
<dbReference type="InterPro" id="IPR015943">
    <property type="entry name" value="WD40/YVTN_repeat-like_dom_sf"/>
</dbReference>
<dbReference type="InterPro" id="IPR011045">
    <property type="entry name" value="N2O_reductase_N"/>
</dbReference>
<dbReference type="PANTHER" id="PTHR47197">
    <property type="entry name" value="PROTEIN NIRF"/>
    <property type="match status" value="1"/>
</dbReference>
<reference evidence="3" key="1">
    <citation type="journal article" date="2021" name="ISME J.">
        <title>Evolutionary origin and ecological implication of a unique nif island in free-living Bradyrhizobium lineages.</title>
        <authorList>
            <person name="Tao J."/>
        </authorList>
    </citation>
    <scope>NUCLEOTIDE SEQUENCE [LARGE SCALE GENOMIC DNA]</scope>
    <source>
        <strain evidence="3">SZCCT0434</strain>
    </source>
</reference>
<dbReference type="Proteomes" id="UP001315278">
    <property type="component" value="Unassembled WGS sequence"/>
</dbReference>
<gene>
    <name evidence="2" type="ORF">JQ615_10235</name>
</gene>
<dbReference type="Gene3D" id="2.130.10.10">
    <property type="entry name" value="YVTN repeat-like/Quinoprotein amine dehydrogenase"/>
    <property type="match status" value="2"/>
</dbReference>
<dbReference type="PANTHER" id="PTHR47197:SF3">
    <property type="entry name" value="DIHYDRO-HEME D1 DEHYDROGENASE"/>
    <property type="match status" value="1"/>
</dbReference>
<dbReference type="InterPro" id="IPR011964">
    <property type="entry name" value="YVTN_b-propeller_repeat"/>
</dbReference>
<feature type="signal peptide" evidence="1">
    <location>
        <begin position="1"/>
        <end position="23"/>
    </location>
</feature>
<dbReference type="RefSeq" id="WP_212492477.1">
    <property type="nucleotide sequence ID" value="NZ_JAFCJH010000008.1"/>
</dbReference>
<comment type="caution">
    <text evidence="2">The sequence shown here is derived from an EMBL/GenBank/DDBJ whole genome shotgun (WGS) entry which is preliminary data.</text>
</comment>
<dbReference type="SUPFAM" id="SSF50974">
    <property type="entry name" value="Nitrous oxide reductase, N-terminal domain"/>
    <property type="match status" value="1"/>
</dbReference>